<dbReference type="Proteomes" id="UP001529510">
    <property type="component" value="Unassembled WGS sequence"/>
</dbReference>
<dbReference type="InterPro" id="IPR026728">
    <property type="entry name" value="BLTP3A/B"/>
</dbReference>
<feature type="non-terminal residue" evidence="1">
    <location>
        <position position="78"/>
    </location>
</feature>
<feature type="non-terminal residue" evidence="1">
    <location>
        <position position="1"/>
    </location>
</feature>
<gene>
    <name evidence="1" type="ORF">M9458_009519</name>
</gene>
<comment type="caution">
    <text evidence="1">The sequence shown here is derived from an EMBL/GenBank/DDBJ whole genome shotgun (WGS) entry which is preliminary data.</text>
</comment>
<dbReference type="AlphaFoldDB" id="A0ABD0RBS6"/>
<evidence type="ECO:0008006" key="3">
    <source>
        <dbReference type="Google" id="ProtNLM"/>
    </source>
</evidence>
<evidence type="ECO:0000313" key="2">
    <source>
        <dbReference type="Proteomes" id="UP001529510"/>
    </source>
</evidence>
<organism evidence="1 2">
    <name type="scientific">Cirrhinus mrigala</name>
    <name type="common">Mrigala</name>
    <dbReference type="NCBI Taxonomy" id="683832"/>
    <lineage>
        <taxon>Eukaryota</taxon>
        <taxon>Metazoa</taxon>
        <taxon>Chordata</taxon>
        <taxon>Craniata</taxon>
        <taxon>Vertebrata</taxon>
        <taxon>Euteleostomi</taxon>
        <taxon>Actinopterygii</taxon>
        <taxon>Neopterygii</taxon>
        <taxon>Teleostei</taxon>
        <taxon>Ostariophysi</taxon>
        <taxon>Cypriniformes</taxon>
        <taxon>Cyprinidae</taxon>
        <taxon>Labeoninae</taxon>
        <taxon>Labeonini</taxon>
        <taxon>Cirrhinus</taxon>
    </lineage>
</organism>
<name>A0ABD0RBS6_CIRMR</name>
<sequence>FGSGLEPSAVLLNPEVQVRLESGPGAAVHSPLAEQNGFLHADFLMTSLRNLALFLEDDSASQVLPMEITIKDTHVNLK</sequence>
<keyword evidence="2" id="KW-1185">Reference proteome</keyword>
<dbReference type="PANTHER" id="PTHR22774">
    <property type="entry name" value="CHOREIN N-TERMINAL DOMAIN-CONTAINING PROTEIN"/>
    <property type="match status" value="1"/>
</dbReference>
<dbReference type="PANTHER" id="PTHR22774:SF17">
    <property type="entry name" value="BRIDGE-LIKE LIPID TRANSFER PROTEIN FAMILY MEMBER 3B"/>
    <property type="match status" value="1"/>
</dbReference>
<reference evidence="1 2" key="1">
    <citation type="submission" date="2024-05" db="EMBL/GenBank/DDBJ databases">
        <title>Genome sequencing and assembly of Indian major carp, Cirrhinus mrigala (Hamilton, 1822).</title>
        <authorList>
            <person name="Mohindra V."/>
            <person name="Chowdhury L.M."/>
            <person name="Lal K."/>
            <person name="Jena J.K."/>
        </authorList>
    </citation>
    <scope>NUCLEOTIDE SEQUENCE [LARGE SCALE GENOMIC DNA]</scope>
    <source>
        <strain evidence="1">CM1030</strain>
        <tissue evidence="1">Blood</tissue>
    </source>
</reference>
<dbReference type="EMBL" id="JAMKFB020000004">
    <property type="protein sequence ID" value="KAL0195947.1"/>
    <property type="molecule type" value="Genomic_DNA"/>
</dbReference>
<dbReference type="Pfam" id="PF24917">
    <property type="entry name" value="BLTP3A_B"/>
    <property type="match status" value="1"/>
</dbReference>
<proteinExistence type="predicted"/>
<protein>
    <recommendedName>
        <fullName evidence="3">Leptin</fullName>
    </recommendedName>
</protein>
<evidence type="ECO:0000313" key="1">
    <source>
        <dbReference type="EMBL" id="KAL0195947.1"/>
    </source>
</evidence>
<accession>A0ABD0RBS6</accession>